<proteinExistence type="predicted"/>
<sequence>METSLLLNMKKILIVDFNGTAPIYTHYFSQGLSKSNWDVKILGYRNSEHLNFSSTLTPYIGTQIFGKSINYLINWIYLLKICKKYDIINIQWFQMLNKTGLELYLIRILKFLNPNIYYTVHNIYPHNCINKKLVKRYNRLYQIIDNFLIHTQKSKKQIQDIVNTKKKYVNINHGYFYNEFSEDKKEFSQIKLLMIGYISKYKGITDAIKVISILKKDNYNVILSIKGLCNNDNDYLNEIHELITELDLEENVLIENKFITTTELVQAYQSATFSIMPYKKIEQSGVLFTSLGLGTPVVAYDIGGLSDIIISGHNGYLARQNDIDDLSKGIIKCLNNYEMIKINLSKGSKNNLWVLNGSILNDI</sequence>
<keyword evidence="2" id="KW-0808">Transferase</keyword>
<dbReference type="Proteomes" id="UP000182114">
    <property type="component" value="Unassembled WGS sequence"/>
</dbReference>
<dbReference type="Gene3D" id="3.40.50.2000">
    <property type="entry name" value="Glycogen Phosphorylase B"/>
    <property type="match status" value="2"/>
</dbReference>
<reference evidence="3" key="1">
    <citation type="submission" date="2016-10" db="EMBL/GenBank/DDBJ databases">
        <authorList>
            <person name="Varghese N."/>
            <person name="Submissions S."/>
        </authorList>
    </citation>
    <scope>NUCLEOTIDE SEQUENCE [LARGE SCALE GENOMIC DNA]</scope>
    <source>
        <strain evidence="3">DSM 24729</strain>
    </source>
</reference>
<gene>
    <name evidence="2" type="ORF">SAMN04487992_103406</name>
</gene>
<dbReference type="SUPFAM" id="SSF53756">
    <property type="entry name" value="UDP-Glycosyltransferase/glycogen phosphorylase"/>
    <property type="match status" value="1"/>
</dbReference>
<dbReference type="InterPro" id="IPR001296">
    <property type="entry name" value="Glyco_trans_1"/>
</dbReference>
<name>A0A1G7FPQ8_9FLAO</name>
<accession>A0A1G7FPQ8</accession>
<dbReference type="EMBL" id="FNBD01000003">
    <property type="protein sequence ID" value="SDE77809.1"/>
    <property type="molecule type" value="Genomic_DNA"/>
</dbReference>
<dbReference type="CDD" id="cd03801">
    <property type="entry name" value="GT4_PimA-like"/>
    <property type="match status" value="1"/>
</dbReference>
<evidence type="ECO:0000313" key="3">
    <source>
        <dbReference type="Proteomes" id="UP000182114"/>
    </source>
</evidence>
<dbReference type="AlphaFoldDB" id="A0A1G7FPQ8"/>
<keyword evidence="3" id="KW-1185">Reference proteome</keyword>
<feature type="domain" description="Glycosyl transferase family 1" evidence="1">
    <location>
        <begin position="188"/>
        <end position="339"/>
    </location>
</feature>
<dbReference type="PANTHER" id="PTHR12526">
    <property type="entry name" value="GLYCOSYLTRANSFERASE"/>
    <property type="match status" value="1"/>
</dbReference>
<protein>
    <submittedName>
        <fullName evidence="2">Glycosyltransferase involved in cell wall bisynthesis</fullName>
    </submittedName>
</protein>
<evidence type="ECO:0000313" key="2">
    <source>
        <dbReference type="EMBL" id="SDE77809.1"/>
    </source>
</evidence>
<dbReference type="GO" id="GO:0016757">
    <property type="term" value="F:glycosyltransferase activity"/>
    <property type="evidence" value="ECO:0007669"/>
    <property type="project" value="InterPro"/>
</dbReference>
<dbReference type="Pfam" id="PF00534">
    <property type="entry name" value="Glycos_transf_1"/>
    <property type="match status" value="1"/>
</dbReference>
<organism evidence="2 3">
    <name type="scientific">Cellulophaga baltica</name>
    <dbReference type="NCBI Taxonomy" id="76594"/>
    <lineage>
        <taxon>Bacteria</taxon>
        <taxon>Pseudomonadati</taxon>
        <taxon>Bacteroidota</taxon>
        <taxon>Flavobacteriia</taxon>
        <taxon>Flavobacteriales</taxon>
        <taxon>Flavobacteriaceae</taxon>
        <taxon>Cellulophaga</taxon>
    </lineage>
</organism>
<evidence type="ECO:0000259" key="1">
    <source>
        <dbReference type="Pfam" id="PF00534"/>
    </source>
</evidence>